<dbReference type="InterPro" id="IPR040884">
    <property type="entry name" value="SLATT_1"/>
</dbReference>
<evidence type="ECO:0000259" key="3">
    <source>
        <dbReference type="Pfam" id="PF18184"/>
    </source>
</evidence>
<dbReference type="Proteomes" id="UP000708298">
    <property type="component" value="Unassembled WGS sequence"/>
</dbReference>
<dbReference type="AlphaFoldDB" id="A0A964E0J8"/>
<dbReference type="NCBIfam" id="NF033610">
    <property type="entry name" value="SLATT_3"/>
    <property type="match status" value="1"/>
</dbReference>
<evidence type="ECO:0000256" key="1">
    <source>
        <dbReference type="SAM" id="Phobius"/>
    </source>
</evidence>
<keyword evidence="1" id="KW-0812">Transmembrane</keyword>
<proteinExistence type="predicted"/>
<feature type="transmembrane region" description="Helical" evidence="1">
    <location>
        <begin position="213"/>
        <end position="231"/>
    </location>
</feature>
<reference evidence="4" key="1">
    <citation type="journal article" date="2021" name="Microorganisms">
        <title>Acidisoma silvae sp. nov. and Acidisomacellulosilytica sp. nov., Two Acidophilic Bacteria Isolated from Decaying Wood, Hydrolyzing Cellulose and Producing Poly-3-hydroxybutyrate.</title>
        <authorList>
            <person name="Mieszkin S."/>
            <person name="Pouder E."/>
            <person name="Uroz S."/>
            <person name="Simon-Colin C."/>
            <person name="Alain K."/>
        </authorList>
    </citation>
    <scope>NUCLEOTIDE SEQUENCE</scope>
    <source>
        <strain evidence="4">HW T2.11</strain>
    </source>
</reference>
<dbReference type="NCBIfam" id="NF033634">
    <property type="entry name" value="SLATT_1"/>
    <property type="match status" value="1"/>
</dbReference>
<feature type="transmembrane region" description="Helical" evidence="1">
    <location>
        <begin position="47"/>
        <end position="70"/>
    </location>
</feature>
<feature type="transmembrane region" description="Helical" evidence="1">
    <location>
        <begin position="186"/>
        <end position="207"/>
    </location>
</feature>
<accession>A0A964E0J8</accession>
<dbReference type="Pfam" id="PF18184">
    <property type="entry name" value="SLATT_3"/>
    <property type="match status" value="1"/>
</dbReference>
<protein>
    <submittedName>
        <fullName evidence="4">DUF4231 domain-containing protein</fullName>
    </submittedName>
</protein>
<dbReference type="EMBL" id="JAESVB010000015">
    <property type="protein sequence ID" value="MCB8877590.1"/>
    <property type="molecule type" value="Genomic_DNA"/>
</dbReference>
<keyword evidence="1" id="KW-0472">Membrane</keyword>
<sequence>MFDYPALYDTASKLSSNSQVNYLRLIFGEYLLLFIAAVFSMELNDSRLYYGVYAFVFLGSFVVLITRSWLKPEQDWYKGRALAESIKTSCWRYCMRAEPFADAHSVLIPRSEFRNYLRAILESNRHIGDRLPPDKAAADQITQTMEVTRSLSLEERKSVYQKHRIAEQRKWYAKKASANKSASKRWFFVAGCAYAIALGLVIFRIVYNSVDVWPIEPVIVVASSIIGWTQVKKFNELASSYTLTAHEIGILQGKIDEVTDETSLSSFINESEQAFSREHTQWVARQTS</sequence>
<feature type="domain" description="SMODS and SLOG-associating 2TM effector" evidence="3">
    <location>
        <begin position="5"/>
        <end position="157"/>
    </location>
</feature>
<evidence type="ECO:0000313" key="5">
    <source>
        <dbReference type="Proteomes" id="UP000708298"/>
    </source>
</evidence>
<reference evidence="4" key="2">
    <citation type="submission" date="2021-01" db="EMBL/GenBank/DDBJ databases">
        <authorList>
            <person name="Mieszkin S."/>
            <person name="Pouder E."/>
            <person name="Alain K."/>
        </authorList>
    </citation>
    <scope>NUCLEOTIDE SEQUENCE</scope>
    <source>
        <strain evidence="4">HW T2.11</strain>
    </source>
</reference>
<feature type="domain" description="SMODS and SLOG-associating 2TM effector" evidence="2">
    <location>
        <begin position="160"/>
        <end position="282"/>
    </location>
</feature>
<feature type="transmembrane region" description="Helical" evidence="1">
    <location>
        <begin position="21"/>
        <end position="41"/>
    </location>
</feature>
<evidence type="ECO:0000313" key="4">
    <source>
        <dbReference type="EMBL" id="MCB8877590.1"/>
    </source>
</evidence>
<evidence type="ECO:0000259" key="2">
    <source>
        <dbReference type="Pfam" id="PF18181"/>
    </source>
</evidence>
<comment type="caution">
    <text evidence="4">The sequence shown here is derived from an EMBL/GenBank/DDBJ whole genome shotgun (WGS) entry which is preliminary data.</text>
</comment>
<dbReference type="Pfam" id="PF18181">
    <property type="entry name" value="SLATT_1"/>
    <property type="match status" value="1"/>
</dbReference>
<keyword evidence="5" id="KW-1185">Reference proteome</keyword>
<keyword evidence="1" id="KW-1133">Transmembrane helix</keyword>
<dbReference type="RefSeq" id="WP_227323238.1">
    <property type="nucleotide sequence ID" value="NZ_JAESVB010000015.1"/>
</dbReference>
<name>A0A964E0J8_9PROT</name>
<dbReference type="InterPro" id="IPR041116">
    <property type="entry name" value="SLATT_3"/>
</dbReference>
<organism evidence="4 5">
    <name type="scientific">Acidisoma silvae</name>
    <dbReference type="NCBI Taxonomy" id="2802396"/>
    <lineage>
        <taxon>Bacteria</taxon>
        <taxon>Pseudomonadati</taxon>
        <taxon>Pseudomonadota</taxon>
        <taxon>Alphaproteobacteria</taxon>
        <taxon>Acetobacterales</taxon>
        <taxon>Acidocellaceae</taxon>
        <taxon>Acidisoma</taxon>
    </lineage>
</organism>
<gene>
    <name evidence="4" type="ORF">ASILVAE211_20515</name>
</gene>